<feature type="domain" description="GFO/IDH/MocA-like oxidoreductase" evidence="3">
    <location>
        <begin position="133"/>
        <end position="256"/>
    </location>
</feature>
<dbReference type="Pfam" id="PF22725">
    <property type="entry name" value="GFO_IDH_MocA_C3"/>
    <property type="match status" value="1"/>
</dbReference>
<dbReference type="Gene3D" id="3.30.360.10">
    <property type="entry name" value="Dihydrodipicolinate Reductase, domain 2"/>
    <property type="match status" value="1"/>
</dbReference>
<evidence type="ECO:0000313" key="5">
    <source>
        <dbReference type="Proteomes" id="UP000249524"/>
    </source>
</evidence>
<dbReference type="InterPro" id="IPR000683">
    <property type="entry name" value="Gfo/Idh/MocA-like_OxRdtase_N"/>
</dbReference>
<dbReference type="Proteomes" id="UP000249524">
    <property type="component" value="Unassembled WGS sequence"/>
</dbReference>
<feature type="domain" description="Gfo/Idh/MocA-like oxidoreductase N-terminal" evidence="2">
    <location>
        <begin position="7"/>
        <end position="125"/>
    </location>
</feature>
<name>A0A328BHS3_9CAUL</name>
<dbReference type="GO" id="GO:0000166">
    <property type="term" value="F:nucleotide binding"/>
    <property type="evidence" value="ECO:0007669"/>
    <property type="project" value="InterPro"/>
</dbReference>
<comment type="caution">
    <text evidence="4">The sequence shown here is derived from an EMBL/GenBank/DDBJ whole genome shotgun (WGS) entry which is preliminary data.</text>
</comment>
<evidence type="ECO:0000256" key="1">
    <source>
        <dbReference type="ARBA" id="ARBA00023002"/>
    </source>
</evidence>
<dbReference type="Gene3D" id="3.40.50.720">
    <property type="entry name" value="NAD(P)-binding Rossmann-like Domain"/>
    <property type="match status" value="1"/>
</dbReference>
<dbReference type="SUPFAM" id="SSF55347">
    <property type="entry name" value="Glyceraldehyde-3-phosphate dehydrogenase-like, C-terminal domain"/>
    <property type="match status" value="1"/>
</dbReference>
<dbReference type="PANTHER" id="PTHR43818">
    <property type="entry name" value="BCDNA.GH03377"/>
    <property type="match status" value="1"/>
</dbReference>
<keyword evidence="1" id="KW-0560">Oxidoreductase</keyword>
<dbReference type="EMBL" id="QFYS01000003">
    <property type="protein sequence ID" value="RAK66497.1"/>
    <property type="molecule type" value="Genomic_DNA"/>
</dbReference>
<dbReference type="PANTHER" id="PTHR43818:SF11">
    <property type="entry name" value="BCDNA.GH03377"/>
    <property type="match status" value="1"/>
</dbReference>
<dbReference type="InterPro" id="IPR050463">
    <property type="entry name" value="Gfo/Idh/MocA_oxidrdct_glycsds"/>
</dbReference>
<sequence>MSGADRINVAVVGLGKMGVSHLAIANATQGLKVTAVCDSFAMLGNMVEKHCGLTYVPDYAEAIAQPGLQAVIIATPTRFHDSMIREALARGLHVFCEKPLTLSAAVSDELAGEGVRRGLVCQAGYHNRFVGTFAEAKRLLASGAIGKIRHVHAESYGPVVLKPVGKTWRSQSSEGGGCLYDYAAHPINLMNWYVGRPVECIGADLTKQYSADVEDAVYANLRFHDGVTGQVSVNWSDETMRKMTTRITVWGDEGKISADRQELQVYLKGDPPPGYNKGWTVRYITDLTPPIGYYLRGEEYSAQMEGFAAAAAASSSDYVNDFRSAAETDYTLELIRARAFAEPPAAAAMGAPAPAPRQRGLLARVLGR</sequence>
<keyword evidence="5" id="KW-1185">Reference proteome</keyword>
<dbReference type="GO" id="GO:0016491">
    <property type="term" value="F:oxidoreductase activity"/>
    <property type="evidence" value="ECO:0007669"/>
    <property type="project" value="UniProtKB-KW"/>
</dbReference>
<evidence type="ECO:0000259" key="3">
    <source>
        <dbReference type="Pfam" id="PF22725"/>
    </source>
</evidence>
<dbReference type="InterPro" id="IPR055170">
    <property type="entry name" value="GFO_IDH_MocA-like_dom"/>
</dbReference>
<organism evidence="4 5">
    <name type="scientific">Phenylobacterium kunshanense</name>
    <dbReference type="NCBI Taxonomy" id="1445034"/>
    <lineage>
        <taxon>Bacteria</taxon>
        <taxon>Pseudomonadati</taxon>
        <taxon>Pseudomonadota</taxon>
        <taxon>Alphaproteobacteria</taxon>
        <taxon>Caulobacterales</taxon>
        <taxon>Caulobacteraceae</taxon>
        <taxon>Phenylobacterium</taxon>
    </lineage>
</organism>
<evidence type="ECO:0000313" key="4">
    <source>
        <dbReference type="EMBL" id="RAK66497.1"/>
    </source>
</evidence>
<proteinExistence type="predicted"/>
<dbReference type="Pfam" id="PF01408">
    <property type="entry name" value="GFO_IDH_MocA"/>
    <property type="match status" value="1"/>
</dbReference>
<dbReference type="RefSeq" id="WP_111275805.1">
    <property type="nucleotide sequence ID" value="NZ_QFYS01000003.1"/>
</dbReference>
<accession>A0A328BHS3</accession>
<dbReference type="OrthoDB" id="9792935at2"/>
<evidence type="ECO:0000259" key="2">
    <source>
        <dbReference type="Pfam" id="PF01408"/>
    </source>
</evidence>
<dbReference type="InterPro" id="IPR036291">
    <property type="entry name" value="NAD(P)-bd_dom_sf"/>
</dbReference>
<reference evidence="4 5" key="1">
    <citation type="submission" date="2018-05" db="EMBL/GenBank/DDBJ databases">
        <authorList>
            <person name="Lanie J.A."/>
            <person name="Ng W.-L."/>
            <person name="Kazmierczak K.M."/>
            <person name="Andrzejewski T.M."/>
            <person name="Davidsen T.M."/>
            <person name="Wayne K.J."/>
            <person name="Tettelin H."/>
            <person name="Glass J.I."/>
            <person name="Rusch D."/>
            <person name="Podicherti R."/>
            <person name="Tsui H.-C.T."/>
            <person name="Winkler M.E."/>
        </authorList>
    </citation>
    <scope>NUCLEOTIDE SEQUENCE [LARGE SCALE GENOMIC DNA]</scope>
    <source>
        <strain evidence="4 5">BUT-10</strain>
    </source>
</reference>
<protein>
    <submittedName>
        <fullName evidence="4">Gfo/Idh/MocA family oxidoreductase</fullName>
    </submittedName>
</protein>
<dbReference type="AlphaFoldDB" id="A0A328BHS3"/>
<dbReference type="SUPFAM" id="SSF51735">
    <property type="entry name" value="NAD(P)-binding Rossmann-fold domains"/>
    <property type="match status" value="1"/>
</dbReference>
<gene>
    <name evidence="4" type="ORF">DJ019_09660</name>
</gene>